<dbReference type="EMBL" id="MASU01000005">
    <property type="protein sequence ID" value="PXY36300.1"/>
    <property type="molecule type" value="Genomic_DNA"/>
</dbReference>
<feature type="transmembrane region" description="Helical" evidence="1">
    <location>
        <begin position="55"/>
        <end position="78"/>
    </location>
</feature>
<accession>A0A318LRS0</accession>
<dbReference type="PANTHER" id="PTHR43027">
    <property type="entry name" value="DOXORUBICIN RESISTANCE ABC TRANSPORTER PERMEASE PROTEIN DRRC-RELATED"/>
    <property type="match status" value="1"/>
</dbReference>
<evidence type="ECO:0000256" key="1">
    <source>
        <dbReference type="SAM" id="Phobius"/>
    </source>
</evidence>
<feature type="transmembrane region" description="Helical" evidence="1">
    <location>
        <begin position="99"/>
        <end position="123"/>
    </location>
</feature>
<keyword evidence="3" id="KW-1185">Reference proteome</keyword>
<name>A0A318LRS0_9PSEU</name>
<dbReference type="OrthoDB" id="3399482at2"/>
<feature type="transmembrane region" description="Helical" evidence="1">
    <location>
        <begin position="223"/>
        <end position="241"/>
    </location>
</feature>
<keyword evidence="1" id="KW-0472">Membrane</keyword>
<evidence type="ECO:0000313" key="3">
    <source>
        <dbReference type="Proteomes" id="UP000247892"/>
    </source>
</evidence>
<dbReference type="InterPro" id="IPR052902">
    <property type="entry name" value="ABC-2_transporter"/>
</dbReference>
<dbReference type="PANTHER" id="PTHR43027:SF2">
    <property type="entry name" value="TRANSPORT PERMEASE PROTEIN"/>
    <property type="match status" value="1"/>
</dbReference>
<proteinExistence type="predicted"/>
<dbReference type="RefSeq" id="WP_110336311.1">
    <property type="nucleotide sequence ID" value="NZ_MASU01000005.1"/>
</dbReference>
<dbReference type="Proteomes" id="UP000247892">
    <property type="component" value="Unassembled WGS sequence"/>
</dbReference>
<organism evidence="2 3">
    <name type="scientific">Prauserella flavalba</name>
    <dbReference type="NCBI Taxonomy" id="1477506"/>
    <lineage>
        <taxon>Bacteria</taxon>
        <taxon>Bacillati</taxon>
        <taxon>Actinomycetota</taxon>
        <taxon>Actinomycetes</taxon>
        <taxon>Pseudonocardiales</taxon>
        <taxon>Pseudonocardiaceae</taxon>
        <taxon>Prauserella</taxon>
    </lineage>
</organism>
<protein>
    <submittedName>
        <fullName evidence="2">Multidrug ABC transporter permease</fullName>
    </submittedName>
</protein>
<keyword evidence="1" id="KW-0812">Transmembrane</keyword>
<feature type="transmembrane region" description="Helical" evidence="1">
    <location>
        <begin position="135"/>
        <end position="158"/>
    </location>
</feature>
<reference evidence="2 3" key="1">
    <citation type="submission" date="2016-07" db="EMBL/GenBank/DDBJ databases">
        <title>Draft genome sequence of Prauserella sp. YIM 121212, isolated from alkaline soil.</title>
        <authorList>
            <person name="Ruckert C."/>
            <person name="Albersmeier A."/>
            <person name="Jiang C.-L."/>
            <person name="Jiang Y."/>
            <person name="Kalinowski J."/>
            <person name="Schneider O."/>
            <person name="Winkler A."/>
            <person name="Zotchev S.B."/>
        </authorList>
    </citation>
    <scope>NUCLEOTIDE SEQUENCE [LARGE SCALE GENOMIC DNA]</scope>
    <source>
        <strain evidence="2 3">YIM 121212</strain>
    </source>
</reference>
<gene>
    <name evidence="2" type="ORF">BA062_12850</name>
</gene>
<evidence type="ECO:0000313" key="2">
    <source>
        <dbReference type="EMBL" id="PXY36300.1"/>
    </source>
</evidence>
<feature type="transmembrane region" description="Helical" evidence="1">
    <location>
        <begin position="21"/>
        <end position="43"/>
    </location>
</feature>
<dbReference type="AlphaFoldDB" id="A0A318LRS0"/>
<sequence>MNLVSRQLLALLRTEVKLVGRNATVAGTATLFPVGMAVLLVLFSRDTLGGLGWALPVAMQLALMCGMTVYITTTLTLTTRREDLYLKRLRTSECSDATILAGLSSPPFLLGLVQCLVVVAIVWAFGPAAPSNVPLLLLGILLAVGMCTVLAIATTGLVSTTQQADMAAMPFFLFLIGTVIWAATGGVEGPDVVQLLLPGGALLDLTRLAYDSSLGVGSQFADAAPAVGVLVAWTLLGAFAAKRLFRWEKRV</sequence>
<feature type="transmembrane region" description="Helical" evidence="1">
    <location>
        <begin position="170"/>
        <end position="187"/>
    </location>
</feature>
<keyword evidence="1" id="KW-1133">Transmembrane helix</keyword>
<comment type="caution">
    <text evidence="2">The sequence shown here is derived from an EMBL/GenBank/DDBJ whole genome shotgun (WGS) entry which is preliminary data.</text>
</comment>